<dbReference type="PANTHER" id="PTHR31038:SF2">
    <property type="entry name" value="PROTEIN RETICULATA-RELATED 1, CHLOROPLASTIC"/>
    <property type="match status" value="1"/>
</dbReference>
<reference evidence="11 12" key="1">
    <citation type="journal article" date="2015" name="Genome Biol. Evol.">
        <title>Comparative Genomics of a Bacterivorous Green Alga Reveals Evolutionary Causalities and Consequences of Phago-Mixotrophic Mode of Nutrition.</title>
        <authorList>
            <person name="Burns J.A."/>
            <person name="Paasch A."/>
            <person name="Narechania A."/>
            <person name="Kim E."/>
        </authorList>
    </citation>
    <scope>NUCLEOTIDE SEQUENCE [LARGE SCALE GENOMIC DNA]</scope>
    <source>
        <strain evidence="11 12">PLY_AMNH</strain>
    </source>
</reference>
<comment type="similarity">
    <text evidence="3">Belongs to the RETICULATA family.</text>
</comment>
<protein>
    <submittedName>
        <fullName evidence="11">Uncharacterized protein</fullName>
    </submittedName>
</protein>
<keyword evidence="8" id="KW-1133">Transmembrane helix</keyword>
<feature type="compositionally biased region" description="Low complexity" evidence="10">
    <location>
        <begin position="496"/>
        <end position="510"/>
    </location>
</feature>
<evidence type="ECO:0000256" key="9">
    <source>
        <dbReference type="ARBA" id="ARBA00023136"/>
    </source>
</evidence>
<evidence type="ECO:0000256" key="3">
    <source>
        <dbReference type="ARBA" id="ARBA00010793"/>
    </source>
</evidence>
<keyword evidence="5" id="KW-0934">Plastid</keyword>
<evidence type="ECO:0000256" key="10">
    <source>
        <dbReference type="SAM" id="MobiDB-lite"/>
    </source>
</evidence>
<keyword evidence="12" id="KW-1185">Reference proteome</keyword>
<evidence type="ECO:0000256" key="5">
    <source>
        <dbReference type="ARBA" id="ARBA00022640"/>
    </source>
</evidence>
<feature type="region of interest" description="Disordered" evidence="10">
    <location>
        <begin position="129"/>
        <end position="177"/>
    </location>
</feature>
<comment type="subcellular location">
    <subcellularLocation>
        <location evidence="1">Membrane</location>
        <topology evidence="1">Multi-pass membrane protein</topology>
    </subcellularLocation>
    <subcellularLocation>
        <location evidence="2">Plastid</location>
        <location evidence="2">Chloroplast</location>
    </subcellularLocation>
</comment>
<evidence type="ECO:0000256" key="2">
    <source>
        <dbReference type="ARBA" id="ARBA00004229"/>
    </source>
</evidence>
<keyword evidence="9" id="KW-0472">Membrane</keyword>
<evidence type="ECO:0000256" key="1">
    <source>
        <dbReference type="ARBA" id="ARBA00004141"/>
    </source>
</evidence>
<evidence type="ECO:0000256" key="6">
    <source>
        <dbReference type="ARBA" id="ARBA00022692"/>
    </source>
</evidence>
<evidence type="ECO:0000313" key="11">
    <source>
        <dbReference type="EMBL" id="KAK3267462.1"/>
    </source>
</evidence>
<dbReference type="Pfam" id="PF11891">
    <property type="entry name" value="RETICULATA-like"/>
    <property type="match status" value="1"/>
</dbReference>
<dbReference type="EMBL" id="LGRX02012397">
    <property type="protein sequence ID" value="KAK3267462.1"/>
    <property type="molecule type" value="Genomic_DNA"/>
</dbReference>
<evidence type="ECO:0000256" key="7">
    <source>
        <dbReference type="ARBA" id="ARBA00022946"/>
    </source>
</evidence>
<dbReference type="InterPro" id="IPR021825">
    <property type="entry name" value="RETICULATA-related"/>
</dbReference>
<name>A0AAE0FXA4_9CHLO</name>
<keyword evidence="7" id="KW-0809">Transit peptide</keyword>
<dbReference type="PANTHER" id="PTHR31038">
    <property type="entry name" value="EXPRESSED PROTEIN-RELATED"/>
    <property type="match status" value="1"/>
</dbReference>
<keyword evidence="6" id="KW-0812">Transmembrane</keyword>
<proteinExistence type="inferred from homology"/>
<evidence type="ECO:0000256" key="8">
    <source>
        <dbReference type="ARBA" id="ARBA00022989"/>
    </source>
</evidence>
<organism evidence="11 12">
    <name type="scientific">Cymbomonas tetramitiformis</name>
    <dbReference type="NCBI Taxonomy" id="36881"/>
    <lineage>
        <taxon>Eukaryota</taxon>
        <taxon>Viridiplantae</taxon>
        <taxon>Chlorophyta</taxon>
        <taxon>Pyramimonadophyceae</taxon>
        <taxon>Pyramimonadales</taxon>
        <taxon>Pyramimonadaceae</taxon>
        <taxon>Cymbomonas</taxon>
    </lineage>
</organism>
<comment type="caution">
    <text evidence="11">The sequence shown here is derived from an EMBL/GenBank/DDBJ whole genome shotgun (WGS) entry which is preliminary data.</text>
</comment>
<feature type="compositionally biased region" description="Gly residues" evidence="10">
    <location>
        <begin position="136"/>
        <end position="152"/>
    </location>
</feature>
<accession>A0AAE0FXA4</accession>
<gene>
    <name evidence="11" type="ORF">CYMTET_23983</name>
</gene>
<evidence type="ECO:0000256" key="4">
    <source>
        <dbReference type="ARBA" id="ARBA00022528"/>
    </source>
</evidence>
<dbReference type="GO" id="GO:0009706">
    <property type="term" value="C:chloroplast inner membrane"/>
    <property type="evidence" value="ECO:0007669"/>
    <property type="project" value="TreeGrafter"/>
</dbReference>
<sequence>MQVFSGAVASRAAPFEGCKNGQKKASLSPVKVPSTARFSRASLRFDPLKFSSASNEACSLRASKSQSSGFGVFAASGVDDLSRDESGQRDGAAFAFVQVPSMANIGSQLGGAATLEKTSLNLTQEEVVSQAKVDDTGGGGNNGKNISNGGGGDGDDGGDDDDYFDEGDDEEDDGMFSKRPLIPELFDRASIECVLQEWYKTLYSLPKGIRMAVEMGLISSAQLVRFIGLDARPSIIRAVTRSTPTGFSRAFVGRVMGDPAFLLKLAYEQALTAGIGMAYELQQRGDKFKSEADLAAVNVLALMATNAAMVWMLCPNRSFATGHKYSWQRTLSGLPNHAFDTCGPLRDYTKVTRASGFLFKSAQLSAVGMTIGAISGAVSNALVGLRKDGYKPSLVVPSVATSACGMGAFAGLSGNFRYQALGGLDRWAMQRFNSLPVSLGVCSIVRFGNQQAGEPTRLHWLGLPKQAPLKATKMSATTIKKTKTTRVVRRKKKSSSSKTKATKSTSSPVTEPEASSIGEGFSVSASTKPSRRSSAHAPPSSA</sequence>
<dbReference type="GO" id="GO:0099402">
    <property type="term" value="P:plant organ development"/>
    <property type="evidence" value="ECO:0007669"/>
    <property type="project" value="TreeGrafter"/>
</dbReference>
<keyword evidence="4" id="KW-0150">Chloroplast</keyword>
<dbReference type="AlphaFoldDB" id="A0AAE0FXA4"/>
<feature type="compositionally biased region" description="Basic residues" evidence="10">
    <location>
        <begin position="482"/>
        <end position="495"/>
    </location>
</feature>
<feature type="compositionally biased region" description="Acidic residues" evidence="10">
    <location>
        <begin position="153"/>
        <end position="174"/>
    </location>
</feature>
<dbReference type="Proteomes" id="UP001190700">
    <property type="component" value="Unassembled WGS sequence"/>
</dbReference>
<evidence type="ECO:0000313" key="12">
    <source>
        <dbReference type="Proteomes" id="UP001190700"/>
    </source>
</evidence>
<feature type="region of interest" description="Disordered" evidence="10">
    <location>
        <begin position="482"/>
        <end position="542"/>
    </location>
</feature>